<dbReference type="SUPFAM" id="SSF57997">
    <property type="entry name" value="Tropomyosin"/>
    <property type="match status" value="2"/>
</dbReference>
<proteinExistence type="inferred from homology"/>
<dbReference type="AlphaFoldDB" id="A0AAW1L5A3"/>
<evidence type="ECO:0000256" key="1">
    <source>
        <dbReference type="ARBA" id="ARBA00009036"/>
    </source>
</evidence>
<comment type="similarity">
    <text evidence="1">Belongs to the tropomyosin family.</text>
</comment>
<keyword evidence="5" id="KW-1185">Reference proteome</keyword>
<evidence type="ECO:0000256" key="2">
    <source>
        <dbReference type="ARBA" id="ARBA00023054"/>
    </source>
</evidence>
<comment type="caution">
    <text evidence="4">The sequence shown here is derived from an EMBL/GenBank/DDBJ whole genome shotgun (WGS) entry which is preliminary data.</text>
</comment>
<evidence type="ECO:0000256" key="3">
    <source>
        <dbReference type="SAM" id="Coils"/>
    </source>
</evidence>
<dbReference type="Proteomes" id="UP001458880">
    <property type="component" value="Unassembled WGS sequence"/>
</dbReference>
<dbReference type="InterPro" id="IPR000533">
    <property type="entry name" value="Tropomyosin"/>
</dbReference>
<dbReference type="PANTHER" id="PTHR19269">
    <property type="entry name" value="TROPOMYOSIN"/>
    <property type="match status" value="1"/>
</dbReference>
<feature type="coiled-coil region" evidence="3">
    <location>
        <begin position="9"/>
        <end position="127"/>
    </location>
</feature>
<evidence type="ECO:0000313" key="4">
    <source>
        <dbReference type="EMBL" id="KAK9729269.1"/>
    </source>
</evidence>
<keyword evidence="2 3" id="KW-0175">Coiled coil</keyword>
<gene>
    <name evidence="4" type="ORF">QE152_g16005</name>
</gene>
<name>A0AAW1L5A3_POPJA</name>
<dbReference type="Pfam" id="PF00261">
    <property type="entry name" value="Tropomyosin"/>
    <property type="match status" value="2"/>
</dbReference>
<accession>A0AAW1L5A3</accession>
<sequence length="234" mass="27054">MSIPQGSLLDVLKKKMRQTKEEMERYKDECENYNIRYQNEVVRREEAESEVAALNRRIQLLEEDLERSEERLATATAKLAEASQAADESERIRKALENRTNMEDDRVAILESQLSQAKQIAEEADKKYEERKLDTICMFSASVFTLTVPVFIYKFDFSVTFRAVCLCCISGARKILENRSLADEERMDALENQLKEARFLAEEADKKYDEVARKLAMVEADLERAEERAEAGES</sequence>
<evidence type="ECO:0000313" key="5">
    <source>
        <dbReference type="Proteomes" id="UP001458880"/>
    </source>
</evidence>
<reference evidence="4 5" key="1">
    <citation type="journal article" date="2024" name="BMC Genomics">
        <title>De novo assembly and annotation of Popillia japonica's genome with initial clues to its potential as an invasive pest.</title>
        <authorList>
            <person name="Cucini C."/>
            <person name="Boschi S."/>
            <person name="Funari R."/>
            <person name="Cardaioli E."/>
            <person name="Iannotti N."/>
            <person name="Marturano G."/>
            <person name="Paoli F."/>
            <person name="Bruttini M."/>
            <person name="Carapelli A."/>
            <person name="Frati F."/>
            <person name="Nardi F."/>
        </authorList>
    </citation>
    <scope>NUCLEOTIDE SEQUENCE [LARGE SCALE GENOMIC DNA]</scope>
    <source>
        <strain evidence="4">DMR45628</strain>
    </source>
</reference>
<protein>
    <submittedName>
        <fullName evidence="4">Tropomyosin</fullName>
    </submittedName>
</protein>
<feature type="coiled-coil region" evidence="3">
    <location>
        <begin position="173"/>
        <end position="228"/>
    </location>
</feature>
<dbReference type="EMBL" id="JASPKY010000162">
    <property type="protein sequence ID" value="KAK9729269.1"/>
    <property type="molecule type" value="Genomic_DNA"/>
</dbReference>
<dbReference type="Gene3D" id="1.20.5.170">
    <property type="match status" value="2"/>
</dbReference>
<organism evidence="4 5">
    <name type="scientific">Popillia japonica</name>
    <name type="common">Japanese beetle</name>
    <dbReference type="NCBI Taxonomy" id="7064"/>
    <lineage>
        <taxon>Eukaryota</taxon>
        <taxon>Metazoa</taxon>
        <taxon>Ecdysozoa</taxon>
        <taxon>Arthropoda</taxon>
        <taxon>Hexapoda</taxon>
        <taxon>Insecta</taxon>
        <taxon>Pterygota</taxon>
        <taxon>Neoptera</taxon>
        <taxon>Endopterygota</taxon>
        <taxon>Coleoptera</taxon>
        <taxon>Polyphaga</taxon>
        <taxon>Scarabaeiformia</taxon>
        <taxon>Scarabaeidae</taxon>
        <taxon>Rutelinae</taxon>
        <taxon>Popillia</taxon>
    </lineage>
</organism>
<dbReference type="PRINTS" id="PR00194">
    <property type="entry name" value="TROPOMYOSIN"/>
</dbReference>